<gene>
    <name evidence="1" type="ORF">LTR37_007636</name>
</gene>
<protein>
    <submittedName>
        <fullName evidence="1">Uncharacterized protein</fullName>
    </submittedName>
</protein>
<name>A0ACC3NE17_9PEZI</name>
<organism evidence="1 2">
    <name type="scientific">Vermiconidia calcicola</name>
    <dbReference type="NCBI Taxonomy" id="1690605"/>
    <lineage>
        <taxon>Eukaryota</taxon>
        <taxon>Fungi</taxon>
        <taxon>Dikarya</taxon>
        <taxon>Ascomycota</taxon>
        <taxon>Pezizomycotina</taxon>
        <taxon>Dothideomycetes</taxon>
        <taxon>Dothideomycetidae</taxon>
        <taxon>Mycosphaerellales</taxon>
        <taxon>Extremaceae</taxon>
        <taxon>Vermiconidia</taxon>
    </lineage>
</organism>
<evidence type="ECO:0000313" key="2">
    <source>
        <dbReference type="Proteomes" id="UP001281147"/>
    </source>
</evidence>
<accession>A0ACC3NE17</accession>
<reference evidence="1" key="1">
    <citation type="submission" date="2023-07" db="EMBL/GenBank/DDBJ databases">
        <title>Black Yeasts Isolated from many extreme environments.</title>
        <authorList>
            <person name="Coleine C."/>
            <person name="Stajich J.E."/>
            <person name="Selbmann L."/>
        </authorList>
    </citation>
    <scope>NUCLEOTIDE SEQUENCE</scope>
    <source>
        <strain evidence="1">CCFEE 5714</strain>
    </source>
</reference>
<dbReference type="Proteomes" id="UP001281147">
    <property type="component" value="Unassembled WGS sequence"/>
</dbReference>
<keyword evidence="2" id="KW-1185">Reference proteome</keyword>
<evidence type="ECO:0000313" key="1">
    <source>
        <dbReference type="EMBL" id="KAK3714656.1"/>
    </source>
</evidence>
<proteinExistence type="predicted"/>
<comment type="caution">
    <text evidence="1">The sequence shown here is derived from an EMBL/GenBank/DDBJ whole genome shotgun (WGS) entry which is preliminary data.</text>
</comment>
<sequence length="201" mass="22628">MPQRHKKNATATGLLLVNHQFGAEYKQELHSMRILLFRDIGLLDPSLEEITSSSIAKASGATKIGMQLLSCGPTQDGCEKSGADAFDDVRQHCVSVTKLLNQLAQIQQIEMQVFVYSSAPASLQWSQHAELVHMMGSLDHLIKLSKVTGIEVYAFSWPDEDEVEVEDEDGFVFNRRGEDAYKQDRKLVTKWTKREGWQAQC</sequence>
<dbReference type="EMBL" id="JAUTXU010000054">
    <property type="protein sequence ID" value="KAK3714656.1"/>
    <property type="molecule type" value="Genomic_DNA"/>
</dbReference>